<sequence length="472" mass="53409">MKKCRASCRIAIIGGGASGVAAATRLMENGFCHVQILEAEDYIGGRIRTIPFADNVADLGAQWCHGMKNNCVYDMVKNLDVVTPTGDFFNDVAMVRSNKEVVPSELGHKFHEMAFGSMPNDTTPVVGCMGSYLVEHFWKEIEKQIPDVDRELAAEFLESFQKHESSIEGSDNLFEISGRGHLEYEECEGDQLVHWRTKGYARFLRLLMKVSEDEPSQLGLLNGCVKLGKKVTQIQLLPGRKVQVKCEDESFKVDHVICTVSLGVLQKDMDTLFSPPLPPAKVNAIRSLRLGTVDKIFFEYDTHPFPNNFVGFFPLWIEKDLKELRKSKHAWLEGITGIHKITCQPRVVLAWVGGVHGRKAELLTDAEFLESMQWLFRKFLSFEMPEPKRFMRTKWHQNSNFRGSYSYRTTTADENNTGPWDLASPIMGEENHPSLMFAGEATSRTHFSTVHGAAEAGWREADRLIEYYAICN</sequence>
<gene>
    <name evidence="2" type="primary">Dana\GF10138</name>
    <name evidence="2" type="synonym">dana_GLEANR_10094</name>
    <name evidence="2" type="ORF">GF10138</name>
</gene>
<dbReference type="HOGENOM" id="CLU_004498_2_3_1"/>
<dbReference type="GO" id="GO:0046592">
    <property type="term" value="F:polyamine oxidase activity"/>
    <property type="evidence" value="ECO:0007669"/>
    <property type="project" value="TreeGrafter"/>
</dbReference>
<dbReference type="FunCoup" id="B3M5W9">
    <property type="interactions" value="74"/>
</dbReference>
<dbReference type="InterPro" id="IPR002937">
    <property type="entry name" value="Amino_oxidase"/>
</dbReference>
<dbReference type="OMA" id="EAQAVDW"/>
<dbReference type="Proteomes" id="UP000007801">
    <property type="component" value="Unassembled WGS sequence"/>
</dbReference>
<keyword evidence="2" id="KW-0560">Oxidoreductase</keyword>
<dbReference type="AlphaFoldDB" id="B3M5W9"/>
<dbReference type="PANTHER" id="PTHR10742:SF398">
    <property type="entry name" value="AMINE OXIDASE DOMAIN-CONTAINING PROTEIN-RELATED"/>
    <property type="match status" value="1"/>
</dbReference>
<dbReference type="SUPFAM" id="SSF51905">
    <property type="entry name" value="FAD/NAD(P)-binding domain"/>
    <property type="match status" value="1"/>
</dbReference>
<dbReference type="PhylomeDB" id="B3M5W9"/>
<dbReference type="InterPro" id="IPR050281">
    <property type="entry name" value="Flavin_monoamine_oxidase"/>
</dbReference>
<dbReference type="InParanoid" id="B3M5W9"/>
<dbReference type="KEGG" id="dan:6493013"/>
<dbReference type="GeneID" id="6493013"/>
<accession>B3M5W9</accession>
<keyword evidence="3" id="KW-1185">Reference proteome</keyword>
<dbReference type="PANTHER" id="PTHR10742">
    <property type="entry name" value="FLAVIN MONOAMINE OXIDASE"/>
    <property type="match status" value="1"/>
</dbReference>
<dbReference type="Pfam" id="PF01593">
    <property type="entry name" value="Amino_oxidase"/>
    <property type="match status" value="1"/>
</dbReference>
<organism evidence="2 3">
    <name type="scientific">Drosophila ananassae</name>
    <name type="common">Fruit fly</name>
    <dbReference type="NCBI Taxonomy" id="7217"/>
    <lineage>
        <taxon>Eukaryota</taxon>
        <taxon>Metazoa</taxon>
        <taxon>Ecdysozoa</taxon>
        <taxon>Arthropoda</taxon>
        <taxon>Hexapoda</taxon>
        <taxon>Insecta</taxon>
        <taxon>Pterygota</taxon>
        <taxon>Neoptera</taxon>
        <taxon>Endopterygota</taxon>
        <taxon>Diptera</taxon>
        <taxon>Brachycera</taxon>
        <taxon>Muscomorpha</taxon>
        <taxon>Ephydroidea</taxon>
        <taxon>Drosophilidae</taxon>
        <taxon>Drosophila</taxon>
        <taxon>Sophophora</taxon>
    </lineage>
</organism>
<dbReference type="Gene3D" id="3.50.50.60">
    <property type="entry name" value="FAD/NAD(P)-binding domain"/>
    <property type="match status" value="1"/>
</dbReference>
<dbReference type="InterPro" id="IPR036188">
    <property type="entry name" value="FAD/NAD-bd_sf"/>
</dbReference>
<dbReference type="EMBL" id="CH902618">
    <property type="protein sequence ID" value="EDV39659.1"/>
    <property type="molecule type" value="Genomic_DNA"/>
</dbReference>
<evidence type="ECO:0000313" key="2">
    <source>
        <dbReference type="EMBL" id="EDV39659.1"/>
    </source>
</evidence>
<dbReference type="SUPFAM" id="SSF54373">
    <property type="entry name" value="FAD-linked reductases, C-terminal domain"/>
    <property type="match status" value="1"/>
</dbReference>
<evidence type="ECO:0000313" key="3">
    <source>
        <dbReference type="Proteomes" id="UP000007801"/>
    </source>
</evidence>
<dbReference type="OrthoDB" id="5046242at2759"/>
<dbReference type="eggNOG" id="KOG0685">
    <property type="taxonomic scope" value="Eukaryota"/>
</dbReference>
<protein>
    <recommendedName>
        <fullName evidence="1">Amine oxidase domain-containing protein</fullName>
    </recommendedName>
</protein>
<name>B3M5W9_DROAN</name>
<dbReference type="SMR" id="B3M5W9"/>
<dbReference type="Gene3D" id="3.90.660.10">
    <property type="match status" value="1"/>
</dbReference>
<feature type="domain" description="Amine oxidase" evidence="1">
    <location>
        <begin position="18"/>
        <end position="465"/>
    </location>
</feature>
<reference evidence="2 3" key="1">
    <citation type="journal article" date="2007" name="Nature">
        <title>Evolution of genes and genomes on the Drosophila phylogeny.</title>
        <authorList>
            <consortium name="Drosophila 12 Genomes Consortium"/>
            <person name="Clark A.G."/>
            <person name="Eisen M.B."/>
            <person name="Smith D.R."/>
            <person name="Bergman C.M."/>
            <person name="Oliver B."/>
            <person name="Markow T.A."/>
            <person name="Kaufman T.C."/>
            <person name="Kellis M."/>
            <person name="Gelbart W."/>
            <person name="Iyer V.N."/>
            <person name="Pollard D.A."/>
            <person name="Sackton T.B."/>
            <person name="Larracuente A.M."/>
            <person name="Singh N.D."/>
            <person name="Abad J.P."/>
            <person name="Abt D.N."/>
            <person name="Adryan B."/>
            <person name="Aguade M."/>
            <person name="Akashi H."/>
            <person name="Anderson W.W."/>
            <person name="Aquadro C.F."/>
            <person name="Ardell D.H."/>
            <person name="Arguello R."/>
            <person name="Artieri C.G."/>
            <person name="Barbash D.A."/>
            <person name="Barker D."/>
            <person name="Barsanti P."/>
            <person name="Batterham P."/>
            <person name="Batzoglou S."/>
            <person name="Begun D."/>
            <person name="Bhutkar A."/>
            <person name="Blanco E."/>
            <person name="Bosak S.A."/>
            <person name="Bradley R.K."/>
            <person name="Brand A.D."/>
            <person name="Brent M.R."/>
            <person name="Brooks A.N."/>
            <person name="Brown R.H."/>
            <person name="Butlin R.K."/>
            <person name="Caggese C."/>
            <person name="Calvi B.R."/>
            <person name="Bernardo de Carvalho A."/>
            <person name="Caspi A."/>
            <person name="Castrezana S."/>
            <person name="Celniker S.E."/>
            <person name="Chang J.L."/>
            <person name="Chapple C."/>
            <person name="Chatterji S."/>
            <person name="Chinwalla A."/>
            <person name="Civetta A."/>
            <person name="Clifton S.W."/>
            <person name="Comeron J.M."/>
            <person name="Costello J.C."/>
            <person name="Coyne J.A."/>
            <person name="Daub J."/>
            <person name="David R.G."/>
            <person name="Delcher A.L."/>
            <person name="Delehaunty K."/>
            <person name="Do C.B."/>
            <person name="Ebling H."/>
            <person name="Edwards K."/>
            <person name="Eickbush T."/>
            <person name="Evans J.D."/>
            <person name="Filipski A."/>
            <person name="Findeiss S."/>
            <person name="Freyhult E."/>
            <person name="Fulton L."/>
            <person name="Fulton R."/>
            <person name="Garcia A.C."/>
            <person name="Gardiner A."/>
            <person name="Garfield D.A."/>
            <person name="Garvin B.E."/>
            <person name="Gibson G."/>
            <person name="Gilbert D."/>
            <person name="Gnerre S."/>
            <person name="Godfrey J."/>
            <person name="Good R."/>
            <person name="Gotea V."/>
            <person name="Gravely B."/>
            <person name="Greenberg A.J."/>
            <person name="Griffiths-Jones S."/>
            <person name="Gross S."/>
            <person name="Guigo R."/>
            <person name="Gustafson E.A."/>
            <person name="Haerty W."/>
            <person name="Hahn M.W."/>
            <person name="Halligan D.L."/>
            <person name="Halpern A.L."/>
            <person name="Halter G.M."/>
            <person name="Han M.V."/>
            <person name="Heger A."/>
            <person name="Hillier L."/>
            <person name="Hinrichs A.S."/>
            <person name="Holmes I."/>
            <person name="Hoskins R.A."/>
            <person name="Hubisz M.J."/>
            <person name="Hultmark D."/>
            <person name="Huntley M.A."/>
            <person name="Jaffe D.B."/>
            <person name="Jagadeeshan S."/>
            <person name="Jeck W.R."/>
            <person name="Johnson J."/>
            <person name="Jones C.D."/>
            <person name="Jordan W.C."/>
            <person name="Karpen G.H."/>
            <person name="Kataoka E."/>
            <person name="Keightley P.D."/>
            <person name="Kheradpour P."/>
            <person name="Kirkness E.F."/>
            <person name="Koerich L.B."/>
            <person name="Kristiansen K."/>
            <person name="Kudrna D."/>
            <person name="Kulathinal R.J."/>
            <person name="Kumar S."/>
            <person name="Kwok R."/>
            <person name="Lander E."/>
            <person name="Langley C.H."/>
            <person name="Lapoint R."/>
            <person name="Lazzaro B.P."/>
            <person name="Lee S.J."/>
            <person name="Levesque L."/>
            <person name="Li R."/>
            <person name="Lin C.F."/>
            <person name="Lin M.F."/>
            <person name="Lindblad-Toh K."/>
            <person name="Llopart A."/>
            <person name="Long M."/>
            <person name="Low L."/>
            <person name="Lozovsky E."/>
            <person name="Lu J."/>
            <person name="Luo M."/>
            <person name="Machado C.A."/>
            <person name="Makalowski W."/>
            <person name="Marzo M."/>
            <person name="Matsuda M."/>
            <person name="Matzkin L."/>
            <person name="McAllister B."/>
            <person name="McBride C.S."/>
            <person name="McKernan B."/>
            <person name="McKernan K."/>
            <person name="Mendez-Lago M."/>
            <person name="Minx P."/>
            <person name="Mollenhauer M.U."/>
            <person name="Montooth K."/>
            <person name="Mount S.M."/>
            <person name="Mu X."/>
            <person name="Myers E."/>
            <person name="Negre B."/>
            <person name="Newfeld S."/>
            <person name="Nielsen R."/>
            <person name="Noor M.A."/>
            <person name="O'Grady P."/>
            <person name="Pachter L."/>
            <person name="Papaceit M."/>
            <person name="Parisi M.J."/>
            <person name="Parisi M."/>
            <person name="Parts L."/>
            <person name="Pedersen J.S."/>
            <person name="Pesole G."/>
            <person name="Phillippy A.M."/>
            <person name="Ponting C.P."/>
            <person name="Pop M."/>
            <person name="Porcelli D."/>
            <person name="Powell J.R."/>
            <person name="Prohaska S."/>
            <person name="Pruitt K."/>
            <person name="Puig M."/>
            <person name="Quesneville H."/>
            <person name="Ram K.R."/>
            <person name="Rand D."/>
            <person name="Rasmussen M.D."/>
            <person name="Reed L.K."/>
            <person name="Reenan R."/>
            <person name="Reily A."/>
            <person name="Remington K.A."/>
            <person name="Rieger T.T."/>
            <person name="Ritchie M.G."/>
            <person name="Robin C."/>
            <person name="Rogers Y.H."/>
            <person name="Rohde C."/>
            <person name="Rozas J."/>
            <person name="Rubenfield M.J."/>
            <person name="Ruiz A."/>
            <person name="Russo S."/>
            <person name="Salzberg S.L."/>
            <person name="Sanchez-Gracia A."/>
            <person name="Saranga D.J."/>
            <person name="Sato H."/>
            <person name="Schaeffer S.W."/>
            <person name="Schatz M.C."/>
            <person name="Schlenke T."/>
            <person name="Schwartz R."/>
            <person name="Segarra C."/>
            <person name="Singh R.S."/>
            <person name="Sirot L."/>
            <person name="Sirota M."/>
            <person name="Sisneros N.B."/>
            <person name="Smith C.D."/>
            <person name="Smith T.F."/>
            <person name="Spieth J."/>
            <person name="Stage D.E."/>
            <person name="Stark A."/>
            <person name="Stephan W."/>
            <person name="Strausberg R.L."/>
            <person name="Strempel S."/>
            <person name="Sturgill D."/>
            <person name="Sutton G."/>
            <person name="Sutton G.G."/>
            <person name="Tao W."/>
            <person name="Teichmann S."/>
            <person name="Tobari Y.N."/>
            <person name="Tomimura Y."/>
            <person name="Tsolas J.M."/>
            <person name="Valente V.L."/>
            <person name="Venter E."/>
            <person name="Venter J.C."/>
            <person name="Vicario S."/>
            <person name="Vieira F.G."/>
            <person name="Vilella A.J."/>
            <person name="Villasante A."/>
            <person name="Walenz B."/>
            <person name="Wang J."/>
            <person name="Wasserman M."/>
            <person name="Watts T."/>
            <person name="Wilson D."/>
            <person name="Wilson R.K."/>
            <person name="Wing R.A."/>
            <person name="Wolfner M.F."/>
            <person name="Wong A."/>
            <person name="Wong G.K."/>
            <person name="Wu C.I."/>
            <person name="Wu G."/>
            <person name="Yamamoto D."/>
            <person name="Yang H.P."/>
            <person name="Yang S.P."/>
            <person name="Yorke J.A."/>
            <person name="Yoshida K."/>
            <person name="Zdobnov E."/>
            <person name="Zhang P."/>
            <person name="Zhang Y."/>
            <person name="Zimin A.V."/>
            <person name="Baldwin J."/>
            <person name="Abdouelleil A."/>
            <person name="Abdulkadir J."/>
            <person name="Abebe A."/>
            <person name="Abera B."/>
            <person name="Abreu J."/>
            <person name="Acer S.C."/>
            <person name="Aftuck L."/>
            <person name="Alexander A."/>
            <person name="An P."/>
            <person name="Anderson E."/>
            <person name="Anderson S."/>
            <person name="Arachi H."/>
            <person name="Azer M."/>
            <person name="Bachantsang P."/>
            <person name="Barry A."/>
            <person name="Bayul T."/>
            <person name="Berlin A."/>
            <person name="Bessette D."/>
            <person name="Bloom T."/>
            <person name="Blye J."/>
            <person name="Boguslavskiy L."/>
            <person name="Bonnet C."/>
            <person name="Boukhgalter B."/>
            <person name="Bourzgui I."/>
            <person name="Brown A."/>
            <person name="Cahill P."/>
            <person name="Channer S."/>
            <person name="Cheshatsang Y."/>
            <person name="Chuda L."/>
            <person name="Citroen M."/>
            <person name="Collymore A."/>
            <person name="Cooke P."/>
            <person name="Costello M."/>
            <person name="D'Aco K."/>
            <person name="Daza R."/>
            <person name="De Haan G."/>
            <person name="DeGray S."/>
            <person name="DeMaso C."/>
            <person name="Dhargay N."/>
            <person name="Dooley K."/>
            <person name="Dooley E."/>
            <person name="Doricent M."/>
            <person name="Dorje P."/>
            <person name="Dorjee K."/>
            <person name="Dupes A."/>
            <person name="Elong R."/>
            <person name="Falk J."/>
            <person name="Farina A."/>
            <person name="Faro S."/>
            <person name="Ferguson D."/>
            <person name="Fisher S."/>
            <person name="Foley C.D."/>
            <person name="Franke A."/>
            <person name="Friedrich D."/>
            <person name="Gadbois L."/>
            <person name="Gearin G."/>
            <person name="Gearin C.R."/>
            <person name="Giannoukos G."/>
            <person name="Goode T."/>
            <person name="Graham J."/>
            <person name="Grandbois E."/>
            <person name="Grewal S."/>
            <person name="Gyaltsen K."/>
            <person name="Hafez N."/>
            <person name="Hagos B."/>
            <person name="Hall J."/>
            <person name="Henson C."/>
            <person name="Hollinger A."/>
            <person name="Honan T."/>
            <person name="Huard M.D."/>
            <person name="Hughes L."/>
            <person name="Hurhula B."/>
            <person name="Husby M.E."/>
            <person name="Kamat A."/>
            <person name="Kanga B."/>
            <person name="Kashin S."/>
            <person name="Khazanovich D."/>
            <person name="Kisner P."/>
            <person name="Lance K."/>
            <person name="Lara M."/>
            <person name="Lee W."/>
            <person name="Lennon N."/>
            <person name="Letendre F."/>
            <person name="LeVine R."/>
            <person name="Lipovsky A."/>
            <person name="Liu X."/>
            <person name="Liu J."/>
            <person name="Liu S."/>
            <person name="Lokyitsang T."/>
            <person name="Lokyitsang Y."/>
            <person name="Lubonja R."/>
            <person name="Lui A."/>
            <person name="MacDonald P."/>
            <person name="Magnisalis V."/>
            <person name="Maru K."/>
            <person name="Matthews C."/>
            <person name="McCusker W."/>
            <person name="McDonough S."/>
            <person name="Mehta T."/>
            <person name="Meldrim J."/>
            <person name="Meneus L."/>
            <person name="Mihai O."/>
            <person name="Mihalev A."/>
            <person name="Mihova T."/>
            <person name="Mittelman R."/>
            <person name="Mlenga V."/>
            <person name="Montmayeur A."/>
            <person name="Mulrain L."/>
            <person name="Navidi A."/>
            <person name="Naylor J."/>
            <person name="Negash T."/>
            <person name="Nguyen T."/>
            <person name="Nguyen N."/>
            <person name="Nicol R."/>
            <person name="Norbu C."/>
            <person name="Norbu N."/>
            <person name="Novod N."/>
            <person name="O'Neill B."/>
            <person name="Osman S."/>
            <person name="Markiewicz E."/>
            <person name="Oyono O.L."/>
            <person name="Patti C."/>
            <person name="Phunkhang P."/>
            <person name="Pierre F."/>
            <person name="Priest M."/>
            <person name="Raghuraman S."/>
            <person name="Rege F."/>
            <person name="Reyes R."/>
            <person name="Rise C."/>
            <person name="Rogov P."/>
            <person name="Ross K."/>
            <person name="Ryan E."/>
            <person name="Settipalli S."/>
            <person name="Shea T."/>
            <person name="Sherpa N."/>
            <person name="Shi L."/>
            <person name="Shih D."/>
            <person name="Sparrow T."/>
            <person name="Spaulding J."/>
            <person name="Stalker J."/>
            <person name="Stange-Thomann N."/>
            <person name="Stavropoulos S."/>
            <person name="Stone C."/>
            <person name="Strader C."/>
            <person name="Tesfaye S."/>
            <person name="Thomson T."/>
            <person name="Thoulutsang Y."/>
            <person name="Thoulutsang D."/>
            <person name="Topham K."/>
            <person name="Topping I."/>
            <person name="Tsamla T."/>
            <person name="Vassiliev H."/>
            <person name="Vo A."/>
            <person name="Wangchuk T."/>
            <person name="Wangdi T."/>
            <person name="Weiand M."/>
            <person name="Wilkinson J."/>
            <person name="Wilson A."/>
            <person name="Yadav S."/>
            <person name="Young G."/>
            <person name="Yu Q."/>
            <person name="Zembek L."/>
            <person name="Zhong D."/>
            <person name="Zimmer A."/>
            <person name="Zwirko Z."/>
            <person name="Jaffe D.B."/>
            <person name="Alvarez P."/>
            <person name="Brockman W."/>
            <person name="Butler J."/>
            <person name="Chin C."/>
            <person name="Gnerre S."/>
            <person name="Grabherr M."/>
            <person name="Kleber M."/>
            <person name="Mauceli E."/>
            <person name="MacCallum I."/>
        </authorList>
    </citation>
    <scope>NUCLEOTIDE SEQUENCE [LARGE SCALE GENOMIC DNA]</scope>
    <source>
        <strain evidence="3">Tucson 14024-0371.13</strain>
    </source>
</reference>
<evidence type="ECO:0000259" key="1">
    <source>
        <dbReference type="Pfam" id="PF01593"/>
    </source>
</evidence>
<proteinExistence type="predicted"/>